<name>V3ZRK1_LOTGI</name>
<dbReference type="CDD" id="cd22911">
    <property type="entry name" value="HFD_H3"/>
    <property type="match status" value="1"/>
</dbReference>
<organism evidence="9 10">
    <name type="scientific">Lottia gigantea</name>
    <name type="common">Giant owl limpet</name>
    <dbReference type="NCBI Taxonomy" id="225164"/>
    <lineage>
        <taxon>Eukaryota</taxon>
        <taxon>Metazoa</taxon>
        <taxon>Spiralia</taxon>
        <taxon>Lophotrochozoa</taxon>
        <taxon>Mollusca</taxon>
        <taxon>Gastropoda</taxon>
        <taxon>Patellogastropoda</taxon>
        <taxon>Lottioidea</taxon>
        <taxon>Lottiidae</taxon>
        <taxon>Lottia</taxon>
    </lineage>
</organism>
<dbReference type="GO" id="GO:0005634">
    <property type="term" value="C:nucleus"/>
    <property type="evidence" value="ECO:0007669"/>
    <property type="project" value="UniProtKB-SubCell"/>
</dbReference>
<dbReference type="GO" id="GO:0030527">
    <property type="term" value="F:structural constituent of chromatin"/>
    <property type="evidence" value="ECO:0007669"/>
    <property type="project" value="InterPro"/>
</dbReference>
<accession>V3ZRK1</accession>
<dbReference type="GO" id="GO:0046982">
    <property type="term" value="F:protein heterodimerization activity"/>
    <property type="evidence" value="ECO:0007669"/>
    <property type="project" value="InterPro"/>
</dbReference>
<dbReference type="Proteomes" id="UP000030746">
    <property type="component" value="Unassembled WGS sequence"/>
</dbReference>
<evidence type="ECO:0000256" key="1">
    <source>
        <dbReference type="ARBA" id="ARBA00004123"/>
    </source>
</evidence>
<dbReference type="InterPro" id="IPR000164">
    <property type="entry name" value="Histone_H3/CENP-A"/>
</dbReference>
<dbReference type="FunFam" id="1.10.20.10:FF:000085">
    <property type="entry name" value="Histone H3.2"/>
    <property type="match status" value="1"/>
</dbReference>
<dbReference type="Gene3D" id="1.10.20.10">
    <property type="entry name" value="Histone, subunit A"/>
    <property type="match status" value="1"/>
</dbReference>
<dbReference type="GO" id="GO:0003677">
    <property type="term" value="F:DNA binding"/>
    <property type="evidence" value="ECO:0007669"/>
    <property type="project" value="UniProtKB-KW"/>
</dbReference>
<dbReference type="CTD" id="20245982"/>
<keyword evidence="4" id="KW-0158">Chromosome</keyword>
<dbReference type="InterPro" id="IPR009072">
    <property type="entry name" value="Histone-fold"/>
</dbReference>
<keyword evidence="7" id="KW-0544">Nucleosome core</keyword>
<dbReference type="STRING" id="225164.V3ZRK1"/>
<reference evidence="9 10" key="1">
    <citation type="journal article" date="2013" name="Nature">
        <title>Insights into bilaterian evolution from three spiralian genomes.</title>
        <authorList>
            <person name="Simakov O."/>
            <person name="Marletaz F."/>
            <person name="Cho S.J."/>
            <person name="Edsinger-Gonzales E."/>
            <person name="Havlak P."/>
            <person name="Hellsten U."/>
            <person name="Kuo D.H."/>
            <person name="Larsson T."/>
            <person name="Lv J."/>
            <person name="Arendt D."/>
            <person name="Savage R."/>
            <person name="Osoegawa K."/>
            <person name="de Jong P."/>
            <person name="Grimwood J."/>
            <person name="Chapman J.A."/>
            <person name="Shapiro H."/>
            <person name="Aerts A."/>
            <person name="Otillar R.P."/>
            <person name="Terry A.Y."/>
            <person name="Boore J.L."/>
            <person name="Grigoriev I.V."/>
            <person name="Lindberg D.R."/>
            <person name="Seaver E.C."/>
            <person name="Weisblat D.A."/>
            <person name="Putnam N.H."/>
            <person name="Rokhsar D.S."/>
        </authorList>
    </citation>
    <scope>NUCLEOTIDE SEQUENCE [LARGE SCALE GENOMIC DNA]</scope>
</reference>
<evidence type="ECO:0000256" key="2">
    <source>
        <dbReference type="ARBA" id="ARBA00004286"/>
    </source>
</evidence>
<sequence length="150" mass="17279">MARTKQAPLRHSWKTDIKIQRVLATKRESARSIRKADRVKTKKYGRYRPGFRAIQEIRAYQKSTNFLIPKITFQRMVREIAATLYPGLRMHVVALAALQEAAESYIVGLFEDINLCAIHAKRVTVMPTDLKLALRIIGDEKYFRSSTTSL</sequence>
<comment type="subcellular location">
    <subcellularLocation>
        <location evidence="2">Chromosome</location>
    </subcellularLocation>
    <subcellularLocation>
        <location evidence="1">Nucleus</location>
    </subcellularLocation>
</comment>
<gene>
    <name evidence="9" type="ORF">LOTGIDRAFT_207335</name>
</gene>
<evidence type="ECO:0000256" key="3">
    <source>
        <dbReference type="ARBA" id="ARBA00010343"/>
    </source>
</evidence>
<dbReference type="OrthoDB" id="4025405at2759"/>
<dbReference type="EMBL" id="KB203660">
    <property type="protein sequence ID" value="ESO83506.1"/>
    <property type="molecule type" value="Genomic_DNA"/>
</dbReference>
<evidence type="ECO:0000256" key="7">
    <source>
        <dbReference type="ARBA" id="ARBA00023269"/>
    </source>
</evidence>
<evidence type="ECO:0000313" key="9">
    <source>
        <dbReference type="EMBL" id="ESO83506.1"/>
    </source>
</evidence>
<dbReference type="PRINTS" id="PR00622">
    <property type="entry name" value="HISTONEH3"/>
</dbReference>
<protein>
    <recommendedName>
        <fullName evidence="8">Core Histone H2A/H2B/H3 domain-containing protein</fullName>
    </recommendedName>
</protein>
<dbReference type="AlphaFoldDB" id="V3ZRK1"/>
<dbReference type="SMART" id="SM00428">
    <property type="entry name" value="H3"/>
    <property type="match status" value="1"/>
</dbReference>
<proteinExistence type="inferred from homology"/>
<keyword evidence="5" id="KW-0238">DNA-binding</keyword>
<dbReference type="PANTHER" id="PTHR11426">
    <property type="entry name" value="HISTONE H3"/>
    <property type="match status" value="1"/>
</dbReference>
<keyword evidence="6" id="KW-0539">Nucleus</keyword>
<comment type="similarity">
    <text evidence="3">Belongs to the histone H3 family.</text>
</comment>
<dbReference type="HOGENOM" id="CLU_078295_4_0_1"/>
<dbReference type="SUPFAM" id="SSF47113">
    <property type="entry name" value="Histone-fold"/>
    <property type="match status" value="1"/>
</dbReference>
<dbReference type="RefSeq" id="XP_009065763.1">
    <property type="nucleotide sequence ID" value="XM_009067515.1"/>
</dbReference>
<dbReference type="InterPro" id="IPR007125">
    <property type="entry name" value="H2A/H2B/H3"/>
</dbReference>
<evidence type="ECO:0000256" key="4">
    <source>
        <dbReference type="ARBA" id="ARBA00022454"/>
    </source>
</evidence>
<dbReference type="Pfam" id="PF00125">
    <property type="entry name" value="Histone"/>
    <property type="match status" value="1"/>
</dbReference>
<dbReference type="KEGG" id="lgi:LOTGIDRAFT_207335"/>
<dbReference type="GeneID" id="20245982"/>
<evidence type="ECO:0000256" key="5">
    <source>
        <dbReference type="ARBA" id="ARBA00023125"/>
    </source>
</evidence>
<dbReference type="GO" id="GO:0000786">
    <property type="term" value="C:nucleosome"/>
    <property type="evidence" value="ECO:0007669"/>
    <property type="project" value="UniProtKB-KW"/>
</dbReference>
<evidence type="ECO:0000259" key="8">
    <source>
        <dbReference type="Pfam" id="PF00125"/>
    </source>
</evidence>
<keyword evidence="10" id="KW-1185">Reference proteome</keyword>
<evidence type="ECO:0000256" key="6">
    <source>
        <dbReference type="ARBA" id="ARBA00023242"/>
    </source>
</evidence>
<feature type="domain" description="Core Histone H2A/H2B/H3" evidence="8">
    <location>
        <begin position="50"/>
        <end position="136"/>
    </location>
</feature>
<dbReference type="OMA" id="REICITF"/>
<evidence type="ECO:0000313" key="10">
    <source>
        <dbReference type="Proteomes" id="UP000030746"/>
    </source>
</evidence>